<organism evidence="3 4">
    <name type="scientific">Pseudomonas reidholzensis</name>
    <dbReference type="NCBI Taxonomy" id="1785162"/>
    <lineage>
        <taxon>Bacteria</taxon>
        <taxon>Pseudomonadati</taxon>
        <taxon>Pseudomonadota</taxon>
        <taxon>Gammaproteobacteria</taxon>
        <taxon>Pseudomonadales</taxon>
        <taxon>Pseudomonadaceae</taxon>
        <taxon>Pseudomonas</taxon>
    </lineage>
</organism>
<evidence type="ECO:0000256" key="1">
    <source>
        <dbReference type="SAM" id="SignalP"/>
    </source>
</evidence>
<keyword evidence="1" id="KW-0732">Signal</keyword>
<dbReference type="Proteomes" id="UP000263595">
    <property type="component" value="Unassembled WGS sequence"/>
</dbReference>
<evidence type="ECO:0000313" key="3">
    <source>
        <dbReference type="EMBL" id="SYX90485.1"/>
    </source>
</evidence>
<reference evidence="4" key="1">
    <citation type="submission" date="2018-08" db="EMBL/GenBank/DDBJ databases">
        <authorList>
            <person name="Blom J."/>
        </authorList>
    </citation>
    <scope>NUCLEOTIDE SEQUENCE [LARGE SCALE GENOMIC DNA]</scope>
    <source>
        <strain evidence="4">CCOS 865</strain>
    </source>
</reference>
<accession>A0A383RUA4</accession>
<gene>
    <name evidence="3" type="primary">ycnE</name>
    <name evidence="3" type="ORF">CCOS865_02752</name>
</gene>
<dbReference type="Pfam" id="PF03992">
    <property type="entry name" value="ABM"/>
    <property type="match status" value="2"/>
</dbReference>
<dbReference type="PANTHER" id="PTHR33336:SF15">
    <property type="entry name" value="ABM DOMAIN-CONTAINING PROTEIN"/>
    <property type="match status" value="1"/>
</dbReference>
<protein>
    <submittedName>
        <fullName evidence="3">Putative monooxygenase YcnE</fullName>
        <ecNumber evidence="3">1.-.-.-</ecNumber>
    </submittedName>
</protein>
<dbReference type="PROSITE" id="PS51725">
    <property type="entry name" value="ABM"/>
    <property type="match status" value="2"/>
</dbReference>
<dbReference type="SUPFAM" id="SSF54909">
    <property type="entry name" value="Dimeric alpha+beta barrel"/>
    <property type="match status" value="2"/>
</dbReference>
<dbReference type="EMBL" id="UNOZ01000019">
    <property type="protein sequence ID" value="SYX90485.1"/>
    <property type="molecule type" value="Genomic_DNA"/>
</dbReference>
<evidence type="ECO:0000313" key="4">
    <source>
        <dbReference type="Proteomes" id="UP000263595"/>
    </source>
</evidence>
<feature type="signal peptide" evidence="1">
    <location>
        <begin position="1"/>
        <end position="29"/>
    </location>
</feature>
<dbReference type="RefSeq" id="WP_119141757.1">
    <property type="nucleotide sequence ID" value="NZ_CBCSFL010000007.1"/>
</dbReference>
<dbReference type="InterPro" id="IPR050744">
    <property type="entry name" value="AI-2_Isomerase_LsrG"/>
</dbReference>
<keyword evidence="3" id="KW-0560">Oxidoreductase</keyword>
<dbReference type="Gene3D" id="3.30.70.100">
    <property type="match status" value="1"/>
</dbReference>
<sequence>MHHPRTRSRTALLALLSAAALGVFGTAQAEPVHYLNIQTINPEAREGFIKAMRNNATQSRSEAANRVFDVADIGGNDPTLVLFESWRDADGYQQHEASAHVAPVLALVPSAFAKPERKYVLRDLQALPAPARTEIEAPTASKNVVARFSVKPEQRDAFLSQARSAIEQARQQPGNRVFNVYGVRDDDNAFVIYERWQDAAAYQQFHAQLAGRAFDRVLGQLQAGAPEVLVLQDRILD</sequence>
<feature type="chain" id="PRO_5017020939" evidence="1">
    <location>
        <begin position="30"/>
        <end position="237"/>
    </location>
</feature>
<keyword evidence="3" id="KW-0503">Monooxygenase</keyword>
<keyword evidence="4" id="KW-1185">Reference proteome</keyword>
<dbReference type="PANTHER" id="PTHR33336">
    <property type="entry name" value="QUINOL MONOOXYGENASE YGIN-RELATED"/>
    <property type="match status" value="1"/>
</dbReference>
<dbReference type="EC" id="1.-.-.-" evidence="3"/>
<name>A0A383RUA4_9PSED</name>
<feature type="domain" description="ABM" evidence="2">
    <location>
        <begin position="32"/>
        <end position="120"/>
    </location>
</feature>
<dbReference type="InterPro" id="IPR011008">
    <property type="entry name" value="Dimeric_a/b-barrel"/>
</dbReference>
<dbReference type="GO" id="GO:0004497">
    <property type="term" value="F:monooxygenase activity"/>
    <property type="evidence" value="ECO:0007669"/>
    <property type="project" value="UniProtKB-KW"/>
</dbReference>
<proteinExistence type="predicted"/>
<dbReference type="InterPro" id="IPR007138">
    <property type="entry name" value="ABM_dom"/>
</dbReference>
<dbReference type="AlphaFoldDB" id="A0A383RUA4"/>
<feature type="domain" description="ABM" evidence="2">
    <location>
        <begin position="142"/>
        <end position="230"/>
    </location>
</feature>
<dbReference type="OrthoDB" id="9812192at2"/>
<evidence type="ECO:0000259" key="2">
    <source>
        <dbReference type="PROSITE" id="PS51725"/>
    </source>
</evidence>